<dbReference type="SUPFAM" id="SSF55486">
    <property type="entry name" value="Metalloproteases ('zincins'), catalytic domain"/>
    <property type="match status" value="1"/>
</dbReference>
<evidence type="ECO:0000256" key="1">
    <source>
        <dbReference type="SAM" id="SignalP"/>
    </source>
</evidence>
<dbReference type="KEGG" id="jag:GJA_4629"/>
<protein>
    <submittedName>
        <fullName evidence="2">Putative lipoprotein</fullName>
    </submittedName>
</protein>
<gene>
    <name evidence="2" type="ORF">GJA_4629</name>
</gene>
<dbReference type="InterPro" id="IPR013783">
    <property type="entry name" value="Ig-like_fold"/>
</dbReference>
<organism evidence="2 3">
    <name type="scientific">Janthinobacterium agaricidamnosum NBRC 102515 = DSM 9628</name>
    <dbReference type="NCBI Taxonomy" id="1349767"/>
    <lineage>
        <taxon>Bacteria</taxon>
        <taxon>Pseudomonadati</taxon>
        <taxon>Pseudomonadota</taxon>
        <taxon>Betaproteobacteria</taxon>
        <taxon>Burkholderiales</taxon>
        <taxon>Oxalobacteraceae</taxon>
        <taxon>Janthinobacterium</taxon>
    </lineage>
</organism>
<dbReference type="SUPFAM" id="SSF81296">
    <property type="entry name" value="E set domains"/>
    <property type="match status" value="1"/>
</dbReference>
<name>W0VBH8_9BURK</name>
<dbReference type="PATRIC" id="fig|1349767.4.peg.1262"/>
<reference evidence="2 3" key="1">
    <citation type="journal article" date="2015" name="Genome Announc.">
        <title>Genome Sequence of Mushroom Soft-Rot Pathogen Janthinobacterium agaricidamnosum.</title>
        <authorList>
            <person name="Graupner K."/>
            <person name="Lackner G."/>
            <person name="Hertweck C."/>
        </authorList>
    </citation>
    <scope>NUCLEOTIDE SEQUENCE [LARGE SCALE GENOMIC DNA]</scope>
    <source>
        <strain evidence="3">NBRC 102515 / DSM 9628</strain>
    </source>
</reference>
<dbReference type="PROSITE" id="PS51257">
    <property type="entry name" value="PROKAR_LIPOPROTEIN"/>
    <property type="match status" value="1"/>
</dbReference>
<evidence type="ECO:0000313" key="2">
    <source>
        <dbReference type="EMBL" id="CDG85236.1"/>
    </source>
</evidence>
<keyword evidence="3" id="KW-1185">Reference proteome</keyword>
<dbReference type="CDD" id="cd00102">
    <property type="entry name" value="IPT"/>
    <property type="match status" value="1"/>
</dbReference>
<feature type="signal peptide" evidence="1">
    <location>
        <begin position="1"/>
        <end position="19"/>
    </location>
</feature>
<proteinExistence type="predicted"/>
<keyword evidence="1" id="KW-0732">Signal</keyword>
<dbReference type="STRING" id="1349767.GJA_4629"/>
<evidence type="ECO:0000313" key="3">
    <source>
        <dbReference type="Proteomes" id="UP000027604"/>
    </source>
</evidence>
<keyword evidence="2" id="KW-0449">Lipoprotein</keyword>
<dbReference type="InterPro" id="IPR014756">
    <property type="entry name" value="Ig_E-set"/>
</dbReference>
<accession>W0VBH8</accession>
<dbReference type="EMBL" id="HG322949">
    <property type="protein sequence ID" value="CDG85236.1"/>
    <property type="molecule type" value="Genomic_DNA"/>
</dbReference>
<dbReference type="eggNOG" id="COG1572">
    <property type="taxonomic scope" value="Bacteria"/>
</dbReference>
<feature type="chain" id="PRO_5004798226" evidence="1">
    <location>
        <begin position="20"/>
        <end position="827"/>
    </location>
</feature>
<dbReference type="Gene3D" id="2.60.40.10">
    <property type="entry name" value="Immunoglobulins"/>
    <property type="match status" value="1"/>
</dbReference>
<sequence length="827" mass="84242">MKNRFLITLFTLLSLSACGGGGSDSGAVSSTNSTVVTSSSVTSVTNANSPVNTNIVVNGSNLDNVSRFELAGQVLKIVSAAKTTATLTMPSAPVSGLLALVSGSGTSNTVFQLNAYVPLAVTDVSPATGGAGSTVTVTGSGLSALTSVQFANSSSATVASPHGDSSVSFVVPAGAASGNLTFIGTYNQFTTSSPYTVLPVATVSSLSSQASGNALSITVLGTNLGSVTGAKVGAATASIVSASDTQLVLSAALGSTGNVVLSAPSRIDVNAGTISVFNIGSIDFDQVYNVNASDAALKLSQGKPAAVRAAVLTNTGAGRASPLVTLEASSKTGILLGRLTMSGPATLPLSKDDYALSTTFNTVLPAAWVQPGLQVKIIAAQSDGSAAISQSATPAVANAAKIRVVLVPLISATGTSQVPDMGKIRDALARVYPYAAADITVTQRAPLQVAGSSRDNSWWEATLSQLESVRKQEDTGAFYYGLASDPSTTRTAGLAYIGDRASGTAWSSAVGLDARWTFQVSTDPFGNAWPEWLTTLVHEIGHNHSLLHVDCGSPAGVDPAYPYPNGNLGSKGIYNSLYGDTQLGQLSKPANNANGTSTQMKDVMSYCGGSWFSDYSYARVQQFLSNRSVANAQASLLAASVLVPENGFLTISGKITASGVQLNAPVASGARLQAEVMSNSHHYTLRVTTGAGQTIDVPFNAASLADHGGEMSHFWVSLVNPGDISDLQVFDQDKALPQLGQRKVSKTDAANVSTSLANGKLSLTWNAAAEPNVAVSYVAANGSRSVLASSLSGGSATLDVRSLAGGGTFEVSLATALKARLVRVPNQ</sequence>
<dbReference type="Proteomes" id="UP000027604">
    <property type="component" value="Chromosome I"/>
</dbReference>
<dbReference type="HOGENOM" id="CLU_342499_0_0_4"/>
<dbReference type="AlphaFoldDB" id="W0VBH8"/>